<evidence type="ECO:0000256" key="1">
    <source>
        <dbReference type="SAM" id="MobiDB-lite"/>
    </source>
</evidence>
<feature type="region of interest" description="Disordered" evidence="1">
    <location>
        <begin position="54"/>
        <end position="73"/>
    </location>
</feature>
<proteinExistence type="predicted"/>
<evidence type="ECO:0000313" key="2">
    <source>
        <dbReference type="EMBL" id="ODA28912.1"/>
    </source>
</evidence>
<dbReference type="STRING" id="1841610.A6X21_10460"/>
<name>A0A1C3E6P1_9PLAN</name>
<feature type="compositionally biased region" description="Basic and acidic residues" evidence="1">
    <location>
        <begin position="54"/>
        <end position="66"/>
    </location>
</feature>
<sequence length="73" mass="8528">MFRNRFTNGWKAKGWTGIDEYRQVQGHKAEMRGEGKKQNSTTVRNDCWLMIKNGIDEQKGTRHGTRESQQTRG</sequence>
<gene>
    <name evidence="2" type="ORF">A6X21_10460</name>
</gene>
<protein>
    <submittedName>
        <fullName evidence="2">Uncharacterized protein</fullName>
    </submittedName>
</protein>
<keyword evidence="3" id="KW-1185">Reference proteome</keyword>
<organism evidence="2 3">
    <name type="scientific">Planctopirus hydrillae</name>
    <dbReference type="NCBI Taxonomy" id="1841610"/>
    <lineage>
        <taxon>Bacteria</taxon>
        <taxon>Pseudomonadati</taxon>
        <taxon>Planctomycetota</taxon>
        <taxon>Planctomycetia</taxon>
        <taxon>Planctomycetales</taxon>
        <taxon>Planctomycetaceae</taxon>
        <taxon>Planctopirus</taxon>
    </lineage>
</organism>
<dbReference type="AlphaFoldDB" id="A0A1C3E6P1"/>
<dbReference type="Proteomes" id="UP000094828">
    <property type="component" value="Unassembled WGS sequence"/>
</dbReference>
<evidence type="ECO:0000313" key="3">
    <source>
        <dbReference type="Proteomes" id="UP000094828"/>
    </source>
</evidence>
<dbReference type="EMBL" id="LYDR01000150">
    <property type="protein sequence ID" value="ODA28912.1"/>
    <property type="molecule type" value="Genomic_DNA"/>
</dbReference>
<reference evidence="2 3" key="1">
    <citation type="submission" date="2016-05" db="EMBL/GenBank/DDBJ databases">
        <title>Genomic and physiological characterization of Planctopirus sp. isolated from fresh water lake.</title>
        <authorList>
            <person name="Subhash Y."/>
            <person name="Ramana C."/>
        </authorList>
    </citation>
    <scope>NUCLEOTIDE SEQUENCE [LARGE SCALE GENOMIC DNA]</scope>
    <source>
        <strain evidence="2 3">JC280</strain>
    </source>
</reference>
<accession>A0A1C3E6P1</accession>
<comment type="caution">
    <text evidence="2">The sequence shown here is derived from an EMBL/GenBank/DDBJ whole genome shotgun (WGS) entry which is preliminary data.</text>
</comment>